<keyword evidence="2" id="KW-0964">Secreted</keyword>
<dbReference type="InterPro" id="IPR049169">
    <property type="entry name" value="Glyco_hydro_120_ins"/>
</dbReference>
<evidence type="ECO:0000259" key="6">
    <source>
        <dbReference type="Pfam" id="PF21258"/>
    </source>
</evidence>
<gene>
    <name evidence="7" type="ORF">GCM10022410_05180</name>
</gene>
<dbReference type="InterPro" id="IPR013780">
    <property type="entry name" value="Glyco_hydro_b"/>
</dbReference>
<evidence type="ECO:0000313" key="7">
    <source>
        <dbReference type="EMBL" id="GAA4061098.1"/>
    </source>
</evidence>
<dbReference type="Gene3D" id="2.60.40.1180">
    <property type="entry name" value="Golgi alpha-mannosidase II"/>
    <property type="match status" value="1"/>
</dbReference>
<organism evidence="7 8">
    <name type="scientific">Amphibacillus indicireducens</name>
    <dbReference type="NCBI Taxonomy" id="1076330"/>
    <lineage>
        <taxon>Bacteria</taxon>
        <taxon>Bacillati</taxon>
        <taxon>Bacillota</taxon>
        <taxon>Bacilli</taxon>
        <taxon>Bacillales</taxon>
        <taxon>Bacillaceae</taxon>
        <taxon>Amphibacillus</taxon>
    </lineage>
</organism>
<evidence type="ECO:0000313" key="8">
    <source>
        <dbReference type="Proteomes" id="UP001501734"/>
    </source>
</evidence>
<reference evidence="8" key="1">
    <citation type="journal article" date="2019" name="Int. J. Syst. Evol. Microbiol.">
        <title>The Global Catalogue of Microorganisms (GCM) 10K type strain sequencing project: providing services to taxonomists for standard genome sequencing and annotation.</title>
        <authorList>
            <consortium name="The Broad Institute Genomics Platform"/>
            <consortium name="The Broad Institute Genome Sequencing Center for Infectious Disease"/>
            <person name="Wu L."/>
            <person name="Ma J."/>
        </authorList>
    </citation>
    <scope>NUCLEOTIDE SEQUENCE [LARGE SCALE GENOMIC DNA]</scope>
    <source>
        <strain evidence="8">JCM 17250</strain>
    </source>
</reference>
<keyword evidence="3" id="KW-0732">Signal</keyword>
<evidence type="ECO:0000256" key="3">
    <source>
        <dbReference type="ARBA" id="ARBA00022729"/>
    </source>
</evidence>
<feature type="domain" description="Glycoside hydrolase 120 insertion" evidence="6">
    <location>
        <begin position="78"/>
        <end position="186"/>
    </location>
</feature>
<evidence type="ECO:0000259" key="4">
    <source>
        <dbReference type="Pfam" id="PF05048"/>
    </source>
</evidence>
<proteinExistence type="predicted"/>
<comment type="subcellular location">
    <subcellularLocation>
        <location evidence="1">Secreted</location>
    </subcellularLocation>
</comment>
<dbReference type="InterPro" id="IPR007742">
    <property type="entry name" value="NosD_dom"/>
</dbReference>
<evidence type="ECO:0008006" key="9">
    <source>
        <dbReference type="Google" id="ProtNLM"/>
    </source>
</evidence>
<dbReference type="PANTHER" id="PTHR40088:SF2">
    <property type="entry name" value="SECRETED SUGAR HYDROLASE"/>
    <property type="match status" value="1"/>
</dbReference>
<dbReference type="PANTHER" id="PTHR40088">
    <property type="entry name" value="PECTATE LYASE (EUROFUNG)"/>
    <property type="match status" value="1"/>
</dbReference>
<dbReference type="Pfam" id="PF05048">
    <property type="entry name" value="NosD"/>
    <property type="match status" value="1"/>
</dbReference>
<dbReference type="InterPro" id="IPR012334">
    <property type="entry name" value="Pectin_lyas_fold"/>
</dbReference>
<dbReference type="Proteomes" id="UP001501734">
    <property type="component" value="Unassembled WGS sequence"/>
</dbReference>
<dbReference type="InterPro" id="IPR006626">
    <property type="entry name" value="PbH1"/>
</dbReference>
<sequence>MHYHVSKNGSDFNQGTEEQPFLTISQAAYIAKPGDTVTVHEGIYREWVSPKSGGTATQPIVYQAAEGEDVTITGAEVITEWEKDGDIWKTVIDNKFFGRFNPYNEVVFGDWLFTRDRVFHLGEVYLDGRAMYEQVSVEAVRHPEKSKTSFEPEFSVYAWYSEVDDDQTTIYANFQGADPREGNVEINTRRFCFWPENPGRNYITVRGFTMKQAATQWAPPTALQEGLIGPHWSKGWVIENNIISDSRNVGISLGKEESTGQNEWTTLFTKMGHQREQEVIFRAINNGWNKDNIGSHIVRNNKIFNCGQAGIVGHLGCAFSIIENNHIYDTRKKREFEGAEVGGIKLHAAIDTIIRNNVIHDSFRGVWLDWQSQGTRVNNNLMFGNDSEDILVEVSHGPTMIDHNILLSNYAFKTLSHSSALVHNLVAGAISIGNELNRHTPYHVPHSTAVAGMTRFTGGDDRFYNNIFLRPKDDPRTDEPIYVSFFGNDVLKEDEVENALAPFLSYPVGTAVFNDYPGADDEKPWERMRKFFETGEEPAKPTENEADEEAKPAYASLSKDAPLAIYVENNVYFNRALAYKKENGAKLFDDSALEFTIDRDNKKVVIDITKPELLEESAADIIDTAKLGFGFHTEQLFEKPDGSPYRFDTDFEGNSRGDRAVPGPFQVTGEKQIEISFE</sequence>
<dbReference type="RefSeq" id="WP_344910040.1">
    <property type="nucleotide sequence ID" value="NZ_BAABDL010000024.1"/>
</dbReference>
<comment type="caution">
    <text evidence="7">The sequence shown here is derived from an EMBL/GenBank/DDBJ whole genome shotgun (WGS) entry which is preliminary data.</text>
</comment>
<evidence type="ECO:0000256" key="2">
    <source>
        <dbReference type="ARBA" id="ARBA00022525"/>
    </source>
</evidence>
<dbReference type="InterPro" id="IPR011050">
    <property type="entry name" value="Pectin_lyase_fold/virulence"/>
</dbReference>
<dbReference type="SMART" id="SM00710">
    <property type="entry name" value="PbH1"/>
    <property type="match status" value="3"/>
</dbReference>
<dbReference type="Gene3D" id="2.160.20.10">
    <property type="entry name" value="Single-stranded right-handed beta-helix, Pectin lyase-like"/>
    <property type="match status" value="1"/>
</dbReference>
<dbReference type="Pfam" id="PF07602">
    <property type="entry name" value="DUF1565"/>
    <property type="match status" value="1"/>
</dbReference>
<feature type="domain" description="DUF1565" evidence="5">
    <location>
        <begin position="8"/>
        <end position="46"/>
    </location>
</feature>
<accession>A0ABP7V785</accession>
<evidence type="ECO:0000259" key="5">
    <source>
        <dbReference type="Pfam" id="PF07602"/>
    </source>
</evidence>
<dbReference type="EMBL" id="BAABDL010000024">
    <property type="protein sequence ID" value="GAA4061098.1"/>
    <property type="molecule type" value="Genomic_DNA"/>
</dbReference>
<feature type="domain" description="Periplasmic copper-binding protein NosD beta helix" evidence="4">
    <location>
        <begin position="277"/>
        <end position="468"/>
    </location>
</feature>
<dbReference type="Pfam" id="PF21258">
    <property type="entry name" value="Glyco_hydro_120_ins"/>
    <property type="match status" value="1"/>
</dbReference>
<evidence type="ECO:0000256" key="1">
    <source>
        <dbReference type="ARBA" id="ARBA00004613"/>
    </source>
</evidence>
<dbReference type="SUPFAM" id="SSF51126">
    <property type="entry name" value="Pectin lyase-like"/>
    <property type="match status" value="1"/>
</dbReference>
<protein>
    <recommendedName>
        <fullName evidence="9">Right handed beta helix domain-containing protein</fullName>
    </recommendedName>
</protein>
<dbReference type="InterPro" id="IPR011459">
    <property type="entry name" value="DUF1565"/>
</dbReference>
<dbReference type="InterPro" id="IPR052052">
    <property type="entry name" value="Polysaccharide_Lyase_9"/>
</dbReference>
<name>A0ABP7V785_9BACI</name>
<keyword evidence="8" id="KW-1185">Reference proteome</keyword>